<name>A0ABD0LAR6_9CAEN</name>
<evidence type="ECO:0000313" key="2">
    <source>
        <dbReference type="Proteomes" id="UP001519460"/>
    </source>
</evidence>
<feature type="non-terminal residue" evidence="1">
    <location>
        <position position="60"/>
    </location>
</feature>
<evidence type="ECO:0000313" key="1">
    <source>
        <dbReference type="EMBL" id="KAK7496371.1"/>
    </source>
</evidence>
<organism evidence="1 2">
    <name type="scientific">Batillaria attramentaria</name>
    <dbReference type="NCBI Taxonomy" id="370345"/>
    <lineage>
        <taxon>Eukaryota</taxon>
        <taxon>Metazoa</taxon>
        <taxon>Spiralia</taxon>
        <taxon>Lophotrochozoa</taxon>
        <taxon>Mollusca</taxon>
        <taxon>Gastropoda</taxon>
        <taxon>Caenogastropoda</taxon>
        <taxon>Sorbeoconcha</taxon>
        <taxon>Cerithioidea</taxon>
        <taxon>Batillariidae</taxon>
        <taxon>Batillaria</taxon>
    </lineage>
</organism>
<feature type="non-terminal residue" evidence="1">
    <location>
        <position position="1"/>
    </location>
</feature>
<accession>A0ABD0LAR6</accession>
<proteinExistence type="predicted"/>
<gene>
    <name evidence="1" type="ORF">BaRGS_00012293</name>
</gene>
<dbReference type="Proteomes" id="UP001519460">
    <property type="component" value="Unassembled WGS sequence"/>
</dbReference>
<dbReference type="AlphaFoldDB" id="A0ABD0LAR6"/>
<keyword evidence="2" id="KW-1185">Reference proteome</keyword>
<sequence>SHALLVVATHTTLTREVYRMQRSYFRKHVERNGAFITSGYRPVGDRQCDLAGEAMDAATS</sequence>
<dbReference type="EMBL" id="JACVVK020000067">
    <property type="protein sequence ID" value="KAK7496371.1"/>
    <property type="molecule type" value="Genomic_DNA"/>
</dbReference>
<protein>
    <submittedName>
        <fullName evidence="1">Uncharacterized protein</fullName>
    </submittedName>
</protein>
<reference evidence="1 2" key="1">
    <citation type="journal article" date="2023" name="Sci. Data">
        <title>Genome assembly of the Korean intertidal mud-creeper Batillaria attramentaria.</title>
        <authorList>
            <person name="Patra A.K."/>
            <person name="Ho P.T."/>
            <person name="Jun S."/>
            <person name="Lee S.J."/>
            <person name="Kim Y."/>
            <person name="Won Y.J."/>
        </authorList>
    </citation>
    <scope>NUCLEOTIDE SEQUENCE [LARGE SCALE GENOMIC DNA]</scope>
    <source>
        <strain evidence="1">Wonlab-2016</strain>
    </source>
</reference>
<comment type="caution">
    <text evidence="1">The sequence shown here is derived from an EMBL/GenBank/DDBJ whole genome shotgun (WGS) entry which is preliminary data.</text>
</comment>